<sequence>MLPILPSYIDRFIGNAALIPDEIGESPCRVYSFMRGNDHFFLKYSPSVYANTTYSVMREAAVLDWLADRLNVAEVVCVAENSEGEFMISCDVRGEPLYDRIKANRPVLELFHEAVHQMQSVSVVDCPFDSGAGFRLNELEYLLDHGLCAQEYDLEQWPGITTPQSLLMHLYSSLPNEDRVFSHGDLGDSNIFVDEHDKLYFIDLGRGGVADRWLDIAFVHRNLREEVSMDTAAAFLRTLGGFDNPAKREFFEQLDELF</sequence>
<evidence type="ECO:0000256" key="7">
    <source>
        <dbReference type="ARBA" id="ARBA00022840"/>
    </source>
</evidence>
<evidence type="ECO:0000256" key="11">
    <source>
        <dbReference type="PIRSR" id="PIRSR000706-1"/>
    </source>
</evidence>
<evidence type="ECO:0000256" key="3">
    <source>
        <dbReference type="ARBA" id="ARBA00017903"/>
    </source>
</evidence>
<keyword evidence="6 10" id="KW-0418">Kinase</keyword>
<keyword evidence="5 10" id="KW-0547">Nucleotide-binding</keyword>
<dbReference type="NCBIfam" id="NF033068">
    <property type="entry name" value="APH_3p"/>
    <property type="match status" value="1"/>
</dbReference>
<keyword evidence="4 10" id="KW-0808">Transferase</keyword>
<dbReference type="RefSeq" id="WP_086954791.1">
    <property type="nucleotide sequence ID" value="NZ_CAWNQC010000232.1"/>
</dbReference>
<dbReference type="InterPro" id="IPR011009">
    <property type="entry name" value="Kinase-like_dom_sf"/>
</dbReference>
<reference evidence="14 17" key="3">
    <citation type="journal article" date="2017" name="Nat. Microbiol.">
        <title>Natural product diversity associated with the nematode symbionts Photorhabdus and Xenorhabdus.</title>
        <authorList>
            <person name="Tobias N.J."/>
            <person name="Wolff H."/>
            <person name="Djahanschiri B."/>
            <person name="Grundmann F."/>
            <person name="Kronenwerth M."/>
            <person name="Shi Y.M."/>
            <person name="Simonyi S."/>
            <person name="Grun P."/>
            <person name="Shapiro-Ilan D."/>
            <person name="Pidot S.J."/>
            <person name="Stinear T.P."/>
            <person name="Ebersberger I."/>
            <person name="Bode H.B."/>
        </authorList>
    </citation>
    <scope>NUCLEOTIDE SEQUENCE [LARGE SCALE GENOMIC DNA]</scope>
    <source>
        <strain evidence="14 17">DSM 16336</strain>
    </source>
</reference>
<dbReference type="EC" id="2.7.1.95" evidence="2"/>
<evidence type="ECO:0000259" key="13">
    <source>
        <dbReference type="Pfam" id="PF01636"/>
    </source>
</evidence>
<gene>
    <name evidence="15" type="primary">aphA</name>
    <name evidence="14" type="ORF">Xinn_02694</name>
    <name evidence="15" type="ORF">XIS1_1150008</name>
</gene>
<evidence type="ECO:0000256" key="5">
    <source>
        <dbReference type="ARBA" id="ARBA00022741"/>
    </source>
</evidence>
<keyword evidence="17" id="KW-1185">Reference proteome</keyword>
<evidence type="ECO:0000313" key="17">
    <source>
        <dbReference type="Proteomes" id="UP000224871"/>
    </source>
</evidence>
<feature type="binding site" evidence="12">
    <location>
        <position position="190"/>
    </location>
    <ligand>
        <name>Mg(2+)</name>
        <dbReference type="ChEBI" id="CHEBI:18420"/>
    </ligand>
</feature>
<dbReference type="GO" id="GO:0046677">
    <property type="term" value="P:response to antibiotic"/>
    <property type="evidence" value="ECO:0007669"/>
    <property type="project" value="UniProtKB-KW"/>
</dbReference>
<dbReference type="GO" id="GO:0008910">
    <property type="term" value="F:kanamycin kinase activity"/>
    <property type="evidence" value="ECO:0007669"/>
    <property type="project" value="UniProtKB-EC"/>
</dbReference>
<name>A0A1N6MRC0_9GAMM</name>
<dbReference type="Proteomes" id="UP000224871">
    <property type="component" value="Unassembled WGS sequence"/>
</dbReference>
<evidence type="ECO:0000256" key="1">
    <source>
        <dbReference type="ARBA" id="ARBA00006219"/>
    </source>
</evidence>
<dbReference type="InterPro" id="IPR002575">
    <property type="entry name" value="Aminoglycoside_PTrfase"/>
</dbReference>
<comment type="similarity">
    <text evidence="1 10">Belongs to the aminoglycoside phosphotransferase family.</text>
</comment>
<dbReference type="InterPro" id="IPR051678">
    <property type="entry name" value="AGP_Transferase"/>
</dbReference>
<evidence type="ECO:0000256" key="2">
    <source>
        <dbReference type="ARBA" id="ARBA00012193"/>
    </source>
</evidence>
<organism evidence="15 16">
    <name type="scientific">Xenorhabdus innexi</name>
    <dbReference type="NCBI Taxonomy" id="290109"/>
    <lineage>
        <taxon>Bacteria</taxon>
        <taxon>Pseudomonadati</taxon>
        <taxon>Pseudomonadota</taxon>
        <taxon>Gammaproteobacteria</taxon>
        <taxon>Enterobacterales</taxon>
        <taxon>Morganellaceae</taxon>
        <taxon>Xenorhabdus</taxon>
    </lineage>
</organism>
<dbReference type="SUPFAM" id="SSF56112">
    <property type="entry name" value="Protein kinase-like (PK-like)"/>
    <property type="match status" value="1"/>
</dbReference>
<feature type="active site" description="Proton acceptor" evidence="11">
    <location>
        <position position="185"/>
    </location>
</feature>
<evidence type="ECO:0000313" key="14">
    <source>
        <dbReference type="EMBL" id="PHM33166.1"/>
    </source>
</evidence>
<evidence type="ECO:0000256" key="9">
    <source>
        <dbReference type="ARBA" id="ARBA00048925"/>
    </source>
</evidence>
<dbReference type="OrthoDB" id="3806873at2"/>
<dbReference type="PIRSF" id="PIRSF000706">
    <property type="entry name" value="Kanamycin_kin"/>
    <property type="match status" value="1"/>
</dbReference>
<evidence type="ECO:0000256" key="10">
    <source>
        <dbReference type="PIRNR" id="PIRNR000706"/>
    </source>
</evidence>
<dbReference type="EMBL" id="NIBU01000035">
    <property type="protein sequence ID" value="PHM33166.1"/>
    <property type="molecule type" value="Genomic_DNA"/>
</dbReference>
<keyword evidence="8 10" id="KW-0046">Antibiotic resistance</keyword>
<dbReference type="Proteomes" id="UP000196435">
    <property type="component" value="Unassembled WGS sequence"/>
</dbReference>
<dbReference type="Gene3D" id="3.30.200.20">
    <property type="entry name" value="Phosphorylase Kinase, domain 1"/>
    <property type="match status" value="1"/>
</dbReference>
<evidence type="ECO:0000256" key="4">
    <source>
        <dbReference type="ARBA" id="ARBA00022679"/>
    </source>
</evidence>
<protein>
    <recommendedName>
        <fullName evidence="3">Aminoglycoside 3'-phosphotransferase</fullName>
        <ecNumber evidence="2">2.7.1.95</ecNumber>
    </recommendedName>
</protein>
<evidence type="ECO:0000313" key="15">
    <source>
        <dbReference type="EMBL" id="SIP71391.1"/>
    </source>
</evidence>
<dbReference type="AlphaFoldDB" id="A0A1N6MRC0"/>
<proteinExistence type="inferred from homology"/>
<dbReference type="GO" id="GO:0005524">
    <property type="term" value="F:ATP binding"/>
    <property type="evidence" value="ECO:0007669"/>
    <property type="project" value="UniProtKB-KW"/>
</dbReference>
<reference evidence="15" key="2">
    <citation type="submission" date="2016-12" db="EMBL/GenBank/DDBJ databases">
        <authorList>
            <person name="Song W.-J."/>
            <person name="Kurnit D.M."/>
        </authorList>
    </citation>
    <scope>NUCLEOTIDE SEQUENCE [LARGE SCALE GENOMIC DNA]</scope>
    <source>
        <strain evidence="15">HGB1681</strain>
    </source>
</reference>
<accession>A0A1N6MRC0</accession>
<keyword evidence="12" id="KW-0460">Magnesium</keyword>
<comment type="catalytic activity">
    <reaction evidence="9">
        <text>kanamycin A + ATP = kanamycin 3'-phosphate + ADP + H(+)</text>
        <dbReference type="Rhea" id="RHEA:24256"/>
        <dbReference type="ChEBI" id="CHEBI:15378"/>
        <dbReference type="ChEBI" id="CHEBI:30616"/>
        <dbReference type="ChEBI" id="CHEBI:57909"/>
        <dbReference type="ChEBI" id="CHEBI:58214"/>
        <dbReference type="ChEBI" id="CHEBI:456216"/>
        <dbReference type="EC" id="2.7.1.95"/>
    </reaction>
</comment>
<reference evidence="16" key="1">
    <citation type="submission" date="2016-12" db="EMBL/GenBank/DDBJ databases">
        <authorList>
            <person name="Gaudriault S."/>
        </authorList>
    </citation>
    <scope>NUCLEOTIDE SEQUENCE [LARGE SCALE GENOMIC DNA]</scope>
    <source>
        <strain evidence="16">HGB1681 (deposited as PTA-6826 in the American Type Culture Collection)</strain>
    </source>
</reference>
<evidence type="ECO:0000256" key="6">
    <source>
        <dbReference type="ARBA" id="ARBA00022777"/>
    </source>
</evidence>
<dbReference type="PANTHER" id="PTHR21310">
    <property type="entry name" value="AMINOGLYCOSIDE PHOSPHOTRANSFERASE-RELATED-RELATED"/>
    <property type="match status" value="1"/>
</dbReference>
<dbReference type="Pfam" id="PF01636">
    <property type="entry name" value="APH"/>
    <property type="match status" value="1"/>
</dbReference>
<keyword evidence="12" id="KW-0479">Metal-binding</keyword>
<keyword evidence="7 10" id="KW-0067">ATP-binding</keyword>
<feature type="binding site" evidence="12">
    <location>
        <position position="203"/>
    </location>
    <ligand>
        <name>Mg(2+)</name>
        <dbReference type="ChEBI" id="CHEBI:18420"/>
    </ligand>
</feature>
<evidence type="ECO:0000256" key="8">
    <source>
        <dbReference type="ARBA" id="ARBA00023251"/>
    </source>
</evidence>
<dbReference type="Gene3D" id="3.90.1200.10">
    <property type="match status" value="1"/>
</dbReference>
<evidence type="ECO:0000256" key="12">
    <source>
        <dbReference type="PIRSR" id="PIRSR000706-2"/>
    </source>
</evidence>
<evidence type="ECO:0000313" key="16">
    <source>
        <dbReference type="Proteomes" id="UP000196435"/>
    </source>
</evidence>
<feature type="domain" description="Aminoglycoside phosphotransferase" evidence="13">
    <location>
        <begin position="30"/>
        <end position="249"/>
    </location>
</feature>
<dbReference type="CDD" id="cd05150">
    <property type="entry name" value="APH"/>
    <property type="match status" value="1"/>
</dbReference>
<dbReference type="EMBL" id="FTLG01000019">
    <property type="protein sequence ID" value="SIP71391.1"/>
    <property type="molecule type" value="Genomic_DNA"/>
</dbReference>
<dbReference type="GO" id="GO:0046872">
    <property type="term" value="F:metal ion binding"/>
    <property type="evidence" value="ECO:0007669"/>
    <property type="project" value="UniProtKB-KW"/>
</dbReference>
<dbReference type="InterPro" id="IPR024165">
    <property type="entry name" value="Kan/Strep_kinase"/>
</dbReference>